<evidence type="ECO:0000313" key="1">
    <source>
        <dbReference type="EMBL" id="MBM2356383.1"/>
    </source>
</evidence>
<sequence>MMIMRIPGFTAIYGKCQGFLGLPAKVETVTDSVMGEVPSIVTAWQPDPTELAALNAGASIHVRLVGIDRPFPMMVSVGEPPE</sequence>
<dbReference type="EMBL" id="JAFBWN010000015">
    <property type="protein sequence ID" value="MBM2356383.1"/>
    <property type="molecule type" value="Genomic_DNA"/>
</dbReference>
<name>A0A9Q2NRI5_9RHOB</name>
<gene>
    <name evidence="1" type="ORF">JQX14_17645</name>
</gene>
<dbReference type="RefSeq" id="WP_231035273.1">
    <property type="nucleotide sequence ID" value="NZ_JAJNGX010000015.1"/>
</dbReference>
<accession>A0A9Q2NRI5</accession>
<evidence type="ECO:0000313" key="2">
    <source>
        <dbReference type="Proteomes" id="UP000809337"/>
    </source>
</evidence>
<dbReference type="Proteomes" id="UP000809337">
    <property type="component" value="Unassembled WGS sequence"/>
</dbReference>
<protein>
    <submittedName>
        <fullName evidence="1">Uncharacterized protein</fullName>
    </submittedName>
</protein>
<dbReference type="AlphaFoldDB" id="A0A9Q2NRI5"/>
<reference evidence="1" key="1">
    <citation type="submission" date="2021-01" db="EMBL/GenBank/DDBJ databases">
        <title>Diatom-associated Roseobacters Show Island Model of Population Structure.</title>
        <authorList>
            <person name="Qu L."/>
            <person name="Feng X."/>
            <person name="Chen Y."/>
            <person name="Li L."/>
            <person name="Wang X."/>
            <person name="Hu Z."/>
            <person name="Wang H."/>
            <person name="Luo H."/>
        </authorList>
    </citation>
    <scope>NUCLEOTIDE SEQUENCE</scope>
    <source>
        <strain evidence="1">SM26-45</strain>
    </source>
</reference>
<proteinExistence type="predicted"/>
<comment type="caution">
    <text evidence="1">The sequence shown here is derived from an EMBL/GenBank/DDBJ whole genome shotgun (WGS) entry which is preliminary data.</text>
</comment>
<organism evidence="1 2">
    <name type="scientific">Pseudosulfitobacter pseudonitzschiae</name>
    <dbReference type="NCBI Taxonomy" id="1402135"/>
    <lineage>
        <taxon>Bacteria</taxon>
        <taxon>Pseudomonadati</taxon>
        <taxon>Pseudomonadota</taxon>
        <taxon>Alphaproteobacteria</taxon>
        <taxon>Rhodobacterales</taxon>
        <taxon>Roseobacteraceae</taxon>
        <taxon>Pseudosulfitobacter</taxon>
    </lineage>
</organism>